<comment type="caution">
    <text evidence="2">The sequence shown here is derived from an EMBL/GenBank/DDBJ whole genome shotgun (WGS) entry which is preliminary data.</text>
</comment>
<feature type="region of interest" description="Disordered" evidence="1">
    <location>
        <begin position="31"/>
        <end position="71"/>
    </location>
</feature>
<evidence type="ECO:0000313" key="2">
    <source>
        <dbReference type="EMBL" id="RIB11448.1"/>
    </source>
</evidence>
<protein>
    <submittedName>
        <fullName evidence="2">Uncharacterized protein</fullName>
    </submittedName>
</protein>
<dbReference type="OrthoDB" id="2443264at2759"/>
<evidence type="ECO:0000313" key="3">
    <source>
        <dbReference type="Proteomes" id="UP000266673"/>
    </source>
</evidence>
<dbReference type="EMBL" id="QKWP01001131">
    <property type="protein sequence ID" value="RIB11448.1"/>
    <property type="molecule type" value="Genomic_DNA"/>
</dbReference>
<keyword evidence="3" id="KW-1185">Reference proteome</keyword>
<gene>
    <name evidence="2" type="ORF">C2G38_2042662</name>
</gene>
<organism evidence="2 3">
    <name type="scientific">Gigaspora rosea</name>
    <dbReference type="NCBI Taxonomy" id="44941"/>
    <lineage>
        <taxon>Eukaryota</taxon>
        <taxon>Fungi</taxon>
        <taxon>Fungi incertae sedis</taxon>
        <taxon>Mucoromycota</taxon>
        <taxon>Glomeromycotina</taxon>
        <taxon>Glomeromycetes</taxon>
        <taxon>Diversisporales</taxon>
        <taxon>Gigasporaceae</taxon>
        <taxon>Gigaspora</taxon>
    </lineage>
</organism>
<accession>A0A397UQ67</accession>
<evidence type="ECO:0000256" key="1">
    <source>
        <dbReference type="SAM" id="MobiDB-lite"/>
    </source>
</evidence>
<proteinExistence type="predicted"/>
<sequence length="141" mass="15911">MDYCGGCHSNRPKDQFIWNGKRYKTCKRCKERRDNKGKGNELDHQDNFEVLPGERSAGSVTDENSEPEHRSYAEVDYLDLGDLIEHEIQELTTDAQVDGVADVAYQTHLAVNLNSAMFQDRTAKEIANLVVAKIEGGDDYS</sequence>
<dbReference type="AlphaFoldDB" id="A0A397UQ67"/>
<name>A0A397UQ67_9GLOM</name>
<dbReference type="Proteomes" id="UP000266673">
    <property type="component" value="Unassembled WGS sequence"/>
</dbReference>
<feature type="compositionally biased region" description="Basic and acidic residues" evidence="1">
    <location>
        <begin position="31"/>
        <end position="47"/>
    </location>
</feature>
<reference evidence="2 3" key="1">
    <citation type="submission" date="2018-06" db="EMBL/GenBank/DDBJ databases">
        <title>Comparative genomics reveals the genomic features of Rhizophagus irregularis, R. cerebriforme, R. diaphanum and Gigaspora rosea, and their symbiotic lifestyle signature.</title>
        <authorList>
            <person name="Morin E."/>
            <person name="San Clemente H."/>
            <person name="Chen E.C.H."/>
            <person name="De La Providencia I."/>
            <person name="Hainaut M."/>
            <person name="Kuo A."/>
            <person name="Kohler A."/>
            <person name="Murat C."/>
            <person name="Tang N."/>
            <person name="Roy S."/>
            <person name="Loubradou J."/>
            <person name="Henrissat B."/>
            <person name="Grigoriev I.V."/>
            <person name="Corradi N."/>
            <person name="Roux C."/>
            <person name="Martin F.M."/>
        </authorList>
    </citation>
    <scope>NUCLEOTIDE SEQUENCE [LARGE SCALE GENOMIC DNA]</scope>
    <source>
        <strain evidence="2 3">DAOM 194757</strain>
    </source>
</reference>